<dbReference type="Gene3D" id="1.10.3720.10">
    <property type="entry name" value="MetI-like"/>
    <property type="match status" value="1"/>
</dbReference>
<keyword evidence="3" id="KW-1003">Cell membrane</keyword>
<name>A0A538SVW3_UNCEI</name>
<evidence type="ECO:0000256" key="5">
    <source>
        <dbReference type="ARBA" id="ARBA00022989"/>
    </source>
</evidence>
<organism evidence="9 12">
    <name type="scientific">Eiseniibacteriota bacterium</name>
    <dbReference type="NCBI Taxonomy" id="2212470"/>
    <lineage>
        <taxon>Bacteria</taxon>
        <taxon>Candidatus Eiseniibacteriota</taxon>
    </lineage>
</organism>
<dbReference type="GO" id="GO:0055085">
    <property type="term" value="P:transmembrane transport"/>
    <property type="evidence" value="ECO:0007669"/>
    <property type="project" value="InterPro"/>
</dbReference>
<evidence type="ECO:0000256" key="3">
    <source>
        <dbReference type="ARBA" id="ARBA00022475"/>
    </source>
</evidence>
<dbReference type="PANTHER" id="PTHR43744">
    <property type="entry name" value="ABC TRANSPORTER PERMEASE PROTEIN MG189-RELATED-RELATED"/>
    <property type="match status" value="1"/>
</dbReference>
<dbReference type="SUPFAM" id="SSF161098">
    <property type="entry name" value="MetI-like"/>
    <property type="match status" value="1"/>
</dbReference>
<dbReference type="PANTHER" id="PTHR43744:SF12">
    <property type="entry name" value="ABC TRANSPORTER PERMEASE PROTEIN MG189-RELATED"/>
    <property type="match status" value="1"/>
</dbReference>
<feature type="transmembrane region" description="Helical" evidence="7">
    <location>
        <begin position="232"/>
        <end position="253"/>
    </location>
</feature>
<keyword evidence="5 7" id="KW-1133">Transmembrane helix</keyword>
<dbReference type="EMBL" id="VBOX01000076">
    <property type="protein sequence ID" value="TMQ62478.1"/>
    <property type="molecule type" value="Genomic_DNA"/>
</dbReference>
<comment type="similarity">
    <text evidence="7">Belongs to the binding-protein-dependent transport system permease family.</text>
</comment>
<proteinExistence type="inferred from homology"/>
<sequence length="267" mass="28217">MSRAGWALVAIAVLSIAPLIYMARVSLGVGSSLPIAPSDWWTGGLTLDHYRALVSGSGIGRFAINSLIVTGIAVPLQILLSAAAGHALARSRFAGKGVTLGLATAFLILPRQVTLVPLYLLFAKLGLLDTYAGLILPHLADPFGVLFMAHYYQTLSPELEEAARTDGLSPRAIFWRIVLPLSGPGLAVVGVNGFLTTWNSFLHPLVLTTSESMRTLPVGLALFAQAEHSVDWGALLAGSTLATAPVLLAFLLFQRQIVEGLLQGSGR</sequence>
<dbReference type="InterPro" id="IPR000515">
    <property type="entry name" value="MetI-like"/>
</dbReference>
<feature type="transmembrane region" description="Helical" evidence="7">
    <location>
        <begin position="62"/>
        <end position="88"/>
    </location>
</feature>
<feature type="transmembrane region" description="Helical" evidence="7">
    <location>
        <begin position="100"/>
        <end position="122"/>
    </location>
</feature>
<keyword evidence="6 7" id="KW-0472">Membrane</keyword>
<keyword evidence="2 7" id="KW-0813">Transport</keyword>
<dbReference type="Pfam" id="PF00528">
    <property type="entry name" value="BPD_transp_1"/>
    <property type="match status" value="1"/>
</dbReference>
<accession>A0A538SVW3</accession>
<protein>
    <submittedName>
        <fullName evidence="9">Carbohydrate ABC transporter permease</fullName>
    </submittedName>
</protein>
<dbReference type="PROSITE" id="PS50928">
    <property type="entry name" value="ABC_TM1"/>
    <property type="match status" value="1"/>
</dbReference>
<comment type="subcellular location">
    <subcellularLocation>
        <location evidence="1 7">Cell membrane</location>
        <topology evidence="1 7">Multi-pass membrane protein</topology>
    </subcellularLocation>
</comment>
<evidence type="ECO:0000256" key="6">
    <source>
        <dbReference type="ARBA" id="ARBA00023136"/>
    </source>
</evidence>
<evidence type="ECO:0000256" key="4">
    <source>
        <dbReference type="ARBA" id="ARBA00022692"/>
    </source>
</evidence>
<feature type="transmembrane region" description="Helical" evidence="7">
    <location>
        <begin position="173"/>
        <end position="195"/>
    </location>
</feature>
<comment type="caution">
    <text evidence="9">The sequence shown here is derived from an EMBL/GenBank/DDBJ whole genome shotgun (WGS) entry which is preliminary data.</text>
</comment>
<dbReference type="CDD" id="cd06261">
    <property type="entry name" value="TM_PBP2"/>
    <property type="match status" value="1"/>
</dbReference>
<reference evidence="11 12" key="1">
    <citation type="journal article" date="2019" name="Nat. Microbiol.">
        <title>Mediterranean grassland soil C-N compound turnover is dependent on rainfall and depth, and is mediated by genomically divergent microorganisms.</title>
        <authorList>
            <person name="Diamond S."/>
            <person name="Andeer P.F."/>
            <person name="Li Z."/>
            <person name="Crits-Christoph A."/>
            <person name="Burstein D."/>
            <person name="Anantharaman K."/>
            <person name="Lane K.R."/>
            <person name="Thomas B.C."/>
            <person name="Pan C."/>
            <person name="Northen T.R."/>
            <person name="Banfield J.F."/>
        </authorList>
    </citation>
    <scope>NUCLEOTIDE SEQUENCE [LARGE SCALE GENOMIC DNA]</scope>
    <source>
        <strain evidence="9">WS_4</strain>
        <strain evidence="10">WS_7</strain>
    </source>
</reference>
<evidence type="ECO:0000313" key="12">
    <source>
        <dbReference type="Proteomes" id="UP000319829"/>
    </source>
</evidence>
<evidence type="ECO:0000256" key="7">
    <source>
        <dbReference type="RuleBase" id="RU363032"/>
    </source>
</evidence>
<dbReference type="InterPro" id="IPR035906">
    <property type="entry name" value="MetI-like_sf"/>
</dbReference>
<gene>
    <name evidence="9" type="ORF">E6K74_03020</name>
    <name evidence="10" type="ORF">E6K77_07300</name>
</gene>
<dbReference type="AlphaFoldDB" id="A0A538SVW3"/>
<feature type="domain" description="ABC transmembrane type-1" evidence="8">
    <location>
        <begin position="63"/>
        <end position="253"/>
    </location>
</feature>
<keyword evidence="4 7" id="KW-0812">Transmembrane</keyword>
<evidence type="ECO:0000313" key="11">
    <source>
        <dbReference type="Proteomes" id="UP000317366"/>
    </source>
</evidence>
<dbReference type="EMBL" id="VBOU01000021">
    <property type="protein sequence ID" value="TMQ55538.1"/>
    <property type="molecule type" value="Genomic_DNA"/>
</dbReference>
<evidence type="ECO:0000313" key="10">
    <source>
        <dbReference type="EMBL" id="TMQ62478.1"/>
    </source>
</evidence>
<dbReference type="GO" id="GO:0005886">
    <property type="term" value="C:plasma membrane"/>
    <property type="evidence" value="ECO:0007669"/>
    <property type="project" value="UniProtKB-SubCell"/>
</dbReference>
<evidence type="ECO:0000313" key="9">
    <source>
        <dbReference type="EMBL" id="TMQ55538.1"/>
    </source>
</evidence>
<dbReference type="Proteomes" id="UP000319829">
    <property type="component" value="Unassembled WGS sequence"/>
</dbReference>
<evidence type="ECO:0000256" key="2">
    <source>
        <dbReference type="ARBA" id="ARBA00022448"/>
    </source>
</evidence>
<evidence type="ECO:0000256" key="1">
    <source>
        <dbReference type="ARBA" id="ARBA00004651"/>
    </source>
</evidence>
<evidence type="ECO:0000259" key="8">
    <source>
        <dbReference type="PROSITE" id="PS50928"/>
    </source>
</evidence>
<feature type="transmembrane region" description="Helical" evidence="7">
    <location>
        <begin position="134"/>
        <end position="152"/>
    </location>
</feature>
<dbReference type="Proteomes" id="UP000317366">
    <property type="component" value="Unassembled WGS sequence"/>
</dbReference>